<feature type="signal peptide" evidence="1">
    <location>
        <begin position="1"/>
        <end position="19"/>
    </location>
</feature>
<dbReference type="InterPro" id="IPR038081">
    <property type="entry name" value="CalX-like_sf"/>
</dbReference>
<dbReference type="AlphaFoldDB" id="A0A5D0G3M6"/>
<dbReference type="EMBL" id="VSFC01000052">
    <property type="protein sequence ID" value="TYA53271.1"/>
    <property type="molecule type" value="Genomic_DNA"/>
</dbReference>
<accession>A0A5D0G3M6</accession>
<dbReference type="SUPFAM" id="SSF141072">
    <property type="entry name" value="CalX-like"/>
    <property type="match status" value="1"/>
</dbReference>
<comment type="caution">
    <text evidence="2">The sequence shown here is derived from an EMBL/GenBank/DDBJ whole genome shotgun (WGS) entry which is preliminary data.</text>
</comment>
<feature type="chain" id="PRO_5022775051" evidence="1">
    <location>
        <begin position="20"/>
        <end position="289"/>
    </location>
</feature>
<evidence type="ECO:0000256" key="1">
    <source>
        <dbReference type="SAM" id="SignalP"/>
    </source>
</evidence>
<dbReference type="PROSITE" id="PS51257">
    <property type="entry name" value="PROKAR_LIPOPROTEIN"/>
    <property type="match status" value="1"/>
</dbReference>
<protein>
    <submittedName>
        <fullName evidence="2">Uncharacterized protein</fullName>
    </submittedName>
</protein>
<keyword evidence="3" id="KW-1185">Reference proteome</keyword>
<evidence type="ECO:0000313" key="3">
    <source>
        <dbReference type="Proteomes" id="UP000324550"/>
    </source>
</evidence>
<name>A0A5D0G3M6_9FLAO</name>
<keyword evidence="1" id="KW-0732">Signal</keyword>
<organism evidence="2 3">
    <name type="scientific">Formosa maritima</name>
    <dbReference type="NCBI Taxonomy" id="2592046"/>
    <lineage>
        <taxon>Bacteria</taxon>
        <taxon>Pseudomonadati</taxon>
        <taxon>Bacteroidota</taxon>
        <taxon>Flavobacteriia</taxon>
        <taxon>Flavobacteriales</taxon>
        <taxon>Flavobacteriaceae</taxon>
        <taxon>Formosa</taxon>
    </lineage>
</organism>
<dbReference type="Proteomes" id="UP000324550">
    <property type="component" value="Unassembled WGS sequence"/>
</dbReference>
<dbReference type="RefSeq" id="WP_148456558.1">
    <property type="nucleotide sequence ID" value="NZ_VSFC01000052.1"/>
</dbReference>
<dbReference type="OrthoDB" id="1447052at2"/>
<reference evidence="2 3" key="1">
    <citation type="submission" date="2019-08" db="EMBL/GenBank/DDBJ databases">
        <title>Formosa sediminis sp. nov., isolated from marine sediment.</title>
        <authorList>
            <person name="Cao W.R."/>
        </authorList>
    </citation>
    <scope>NUCLEOTIDE SEQUENCE [LARGE SCALE GENOMIC DNA]</scope>
    <source>
        <strain evidence="2 3">1494</strain>
    </source>
</reference>
<gene>
    <name evidence="2" type="ORF">FVF61_11535</name>
</gene>
<sequence length="289" mass="30489">MKNKLKSIFLLALSAGVLATSCSEDDHTGASMINYTSPTVTLSTASNDVVVDESMIDPDLGYNIAVTATIAEPVFADLHIPLVQTGGTADSDDFSAGTIIITAGHTSAMAYVTINRNGYAEGTDTLTIGEGDNIANANVSPFTLNVTINDDYINDLLELTFDWSGTYTYNAGIPAEVTIDFCDIDMDFPLADAAGNILGYIAGTADCPEHGELDGLADGTYIVIAELYDNPFAGLGTNQPLPITMSWHQEAFSDGELVSPGFNTEDTGGAIAVAYIEVVNGYNYTITPF</sequence>
<evidence type="ECO:0000313" key="2">
    <source>
        <dbReference type="EMBL" id="TYA53271.1"/>
    </source>
</evidence>
<proteinExistence type="predicted"/>